<name>A0A415FPD6_9BACE</name>
<comment type="caution">
    <text evidence="1">The sequence shown here is derived from an EMBL/GenBank/DDBJ whole genome shotgun (WGS) entry which is preliminary data.</text>
</comment>
<reference evidence="1 2" key="1">
    <citation type="submission" date="2018-08" db="EMBL/GenBank/DDBJ databases">
        <title>A genome reference for cultivated species of the human gut microbiota.</title>
        <authorList>
            <person name="Zou Y."/>
            <person name="Xue W."/>
            <person name="Luo G."/>
        </authorList>
    </citation>
    <scope>NUCLEOTIDE SEQUENCE [LARGE SCALE GENOMIC DNA]</scope>
    <source>
        <strain evidence="1 2">AF46-11NS</strain>
    </source>
</reference>
<dbReference type="Proteomes" id="UP000285503">
    <property type="component" value="Unassembled WGS sequence"/>
</dbReference>
<dbReference type="AlphaFoldDB" id="A0A415FPD6"/>
<sequence>MTNNRIEMKIRIGKSFDKETNEVFYQLQFKLDGERTYNAYSYDVFKEESDAKEALKKHLNGEREYTYFVSAEKVKRIIKGNRVDVKKVLAFHVMSAKSDLPGSRIWVKIN</sequence>
<organism evidence="1 2">
    <name type="scientific">Bacteroides xylanisolvens</name>
    <dbReference type="NCBI Taxonomy" id="371601"/>
    <lineage>
        <taxon>Bacteria</taxon>
        <taxon>Pseudomonadati</taxon>
        <taxon>Bacteroidota</taxon>
        <taxon>Bacteroidia</taxon>
        <taxon>Bacteroidales</taxon>
        <taxon>Bacteroidaceae</taxon>
        <taxon>Bacteroides</taxon>
    </lineage>
</organism>
<gene>
    <name evidence="1" type="ORF">DW075_14365</name>
</gene>
<accession>A0A415FPD6</accession>
<evidence type="ECO:0000313" key="1">
    <source>
        <dbReference type="EMBL" id="RHK24788.1"/>
    </source>
</evidence>
<proteinExistence type="predicted"/>
<evidence type="ECO:0000313" key="2">
    <source>
        <dbReference type="Proteomes" id="UP000285503"/>
    </source>
</evidence>
<dbReference type="EMBL" id="QRNE01000079">
    <property type="protein sequence ID" value="RHK24788.1"/>
    <property type="molecule type" value="Genomic_DNA"/>
</dbReference>
<protein>
    <submittedName>
        <fullName evidence="1">Uncharacterized protein</fullName>
    </submittedName>
</protein>